<dbReference type="GO" id="GO:0052619">
    <property type="term" value="F:coenzyme F420-1:gamma-L-glutamate ligase activity"/>
    <property type="evidence" value="ECO:0007669"/>
    <property type="project" value="UniProtKB-EC"/>
</dbReference>
<sequence>MMPLPKVEMNVFETILARRSVRNYKVDKVDSGTIRNLLEAAIRAPTAMHQEPCGFIIIQDKQLLKDLSDRAKPLILAEMHLNASKNISHSLGIFDQPDFNIFYNAETLIIICGKTEAPLFEADCWLAAENLMLAACAMGLGSCVIGCSLSAFKSVEIKKQLHIPVEFTAVAPIVIGYPDEVAIPTSRKSPAIITSIKAN</sequence>
<dbReference type="EMBL" id="MLJW01000004">
    <property type="protein sequence ID" value="OIR17594.1"/>
    <property type="molecule type" value="Genomic_DNA"/>
</dbReference>
<dbReference type="InterPro" id="IPR029479">
    <property type="entry name" value="Nitroreductase"/>
</dbReference>
<protein>
    <submittedName>
        <fullName evidence="2">Coenzyme F420:L-glutamate ligase</fullName>
        <ecNumber evidence="2">6.3.2.31</ecNumber>
        <ecNumber evidence="2">6.3.2.34</ecNumber>
    </submittedName>
</protein>
<comment type="caution">
    <text evidence="2">The sequence shown here is derived from an EMBL/GenBank/DDBJ whole genome shotgun (WGS) entry which is preliminary data.</text>
</comment>
<dbReference type="InterPro" id="IPR000415">
    <property type="entry name" value="Nitroreductase-like"/>
</dbReference>
<dbReference type="EC" id="6.3.2.31" evidence="2"/>
<dbReference type="GO" id="GO:0052618">
    <property type="term" value="F:coenzyme F420-0:L-glutamate ligase activity"/>
    <property type="evidence" value="ECO:0007669"/>
    <property type="project" value="UniProtKB-EC"/>
</dbReference>
<dbReference type="Gene3D" id="3.40.109.10">
    <property type="entry name" value="NADH Oxidase"/>
    <property type="match status" value="1"/>
</dbReference>
<dbReference type="SUPFAM" id="SSF55469">
    <property type="entry name" value="FMN-dependent nitroreductase-like"/>
    <property type="match status" value="1"/>
</dbReference>
<dbReference type="InterPro" id="IPR050627">
    <property type="entry name" value="Nitroreductase/BluB"/>
</dbReference>
<organism evidence="2">
    <name type="scientific">mine drainage metagenome</name>
    <dbReference type="NCBI Taxonomy" id="410659"/>
    <lineage>
        <taxon>unclassified sequences</taxon>
        <taxon>metagenomes</taxon>
        <taxon>ecological metagenomes</taxon>
    </lineage>
</organism>
<dbReference type="Pfam" id="PF00881">
    <property type="entry name" value="Nitroreductase"/>
    <property type="match status" value="1"/>
</dbReference>
<dbReference type="GO" id="GO:0016491">
    <property type="term" value="F:oxidoreductase activity"/>
    <property type="evidence" value="ECO:0007669"/>
    <property type="project" value="InterPro"/>
</dbReference>
<reference evidence="2" key="1">
    <citation type="submission" date="2016-10" db="EMBL/GenBank/DDBJ databases">
        <title>Sequence of Gallionella enrichment culture.</title>
        <authorList>
            <person name="Poehlein A."/>
            <person name="Muehling M."/>
            <person name="Daniel R."/>
        </authorList>
    </citation>
    <scope>NUCLEOTIDE SEQUENCE</scope>
</reference>
<gene>
    <name evidence="2" type="primary">fbiB_1</name>
    <name evidence="2" type="ORF">GALL_18120</name>
</gene>
<evidence type="ECO:0000259" key="1">
    <source>
        <dbReference type="Pfam" id="PF00881"/>
    </source>
</evidence>
<keyword evidence="2" id="KW-0436">Ligase</keyword>
<accession>A0A1J5T9Q9</accession>
<dbReference type="AlphaFoldDB" id="A0A1J5T9Q9"/>
<proteinExistence type="predicted"/>
<dbReference type="PANTHER" id="PTHR23026:SF123">
    <property type="entry name" value="NAD(P)H NITROREDUCTASE RV3131-RELATED"/>
    <property type="match status" value="1"/>
</dbReference>
<evidence type="ECO:0000313" key="2">
    <source>
        <dbReference type="EMBL" id="OIR17594.1"/>
    </source>
</evidence>
<dbReference type="EC" id="6.3.2.34" evidence="2"/>
<feature type="domain" description="Nitroreductase" evidence="1">
    <location>
        <begin position="15"/>
        <end position="177"/>
    </location>
</feature>
<dbReference type="PANTHER" id="PTHR23026">
    <property type="entry name" value="NADPH NITROREDUCTASE"/>
    <property type="match status" value="1"/>
</dbReference>
<name>A0A1J5T9Q9_9ZZZZ</name>